<keyword evidence="3" id="KW-0804">Transcription</keyword>
<dbReference type="Gene3D" id="1.20.120.530">
    <property type="entry name" value="GntR ligand-binding domain-like"/>
    <property type="match status" value="1"/>
</dbReference>
<dbReference type="InterPro" id="IPR011711">
    <property type="entry name" value="GntR_C"/>
</dbReference>
<dbReference type="InterPro" id="IPR036388">
    <property type="entry name" value="WH-like_DNA-bd_sf"/>
</dbReference>
<evidence type="ECO:0000259" key="4">
    <source>
        <dbReference type="PROSITE" id="PS50949"/>
    </source>
</evidence>
<dbReference type="PANTHER" id="PTHR43537:SF24">
    <property type="entry name" value="GLUCONATE OPERON TRANSCRIPTIONAL REPRESSOR"/>
    <property type="match status" value="1"/>
</dbReference>
<keyword evidence="2 5" id="KW-0238">DNA-binding</keyword>
<dbReference type="GO" id="GO:0003677">
    <property type="term" value="F:DNA binding"/>
    <property type="evidence" value="ECO:0007669"/>
    <property type="project" value="UniProtKB-KW"/>
</dbReference>
<evidence type="ECO:0000313" key="6">
    <source>
        <dbReference type="Proteomes" id="UP000184016"/>
    </source>
</evidence>
<name>A0A1M6M0C8_9BACL</name>
<proteinExistence type="predicted"/>
<evidence type="ECO:0000313" key="5">
    <source>
        <dbReference type="EMBL" id="SHJ76937.1"/>
    </source>
</evidence>
<dbReference type="GO" id="GO:0003700">
    <property type="term" value="F:DNA-binding transcription factor activity"/>
    <property type="evidence" value="ECO:0007669"/>
    <property type="project" value="InterPro"/>
</dbReference>
<keyword evidence="6" id="KW-1185">Reference proteome</keyword>
<dbReference type="CDD" id="cd07377">
    <property type="entry name" value="WHTH_GntR"/>
    <property type="match status" value="1"/>
</dbReference>
<sequence length="227" mass="25691">MPIDSFSAGKIYRTSLSNEVVKEIRKMILTGTIKPGQRINEVHLARDLQVSRGPVREALLMLKNEGLVTHEVNRGATVSILSARDAYEIYTFRAMLEVNAIEMGLENLQDEHLQALSHLLERFAQSVQEANAEELIACDIEFHKVIVGLSKHSRLIQAHSQMDSQVGAMFLTIANELPKRVNRVVEIHQILYDALASRDKEKIIQELNMHYLSTLKELESKLKEAHG</sequence>
<dbReference type="InterPro" id="IPR000524">
    <property type="entry name" value="Tscrpt_reg_HTH_GntR"/>
</dbReference>
<evidence type="ECO:0000256" key="3">
    <source>
        <dbReference type="ARBA" id="ARBA00023163"/>
    </source>
</evidence>
<dbReference type="Gene3D" id="1.10.10.10">
    <property type="entry name" value="Winged helix-like DNA-binding domain superfamily/Winged helix DNA-binding domain"/>
    <property type="match status" value="1"/>
</dbReference>
<evidence type="ECO:0000256" key="1">
    <source>
        <dbReference type="ARBA" id="ARBA00023015"/>
    </source>
</evidence>
<dbReference type="EMBL" id="FRAF01000003">
    <property type="protein sequence ID" value="SHJ76937.1"/>
    <property type="molecule type" value="Genomic_DNA"/>
</dbReference>
<organism evidence="5 6">
    <name type="scientific">Alicyclobacillus tolerans</name>
    <dbReference type="NCBI Taxonomy" id="90970"/>
    <lineage>
        <taxon>Bacteria</taxon>
        <taxon>Bacillati</taxon>
        <taxon>Bacillota</taxon>
        <taxon>Bacilli</taxon>
        <taxon>Bacillales</taxon>
        <taxon>Alicyclobacillaceae</taxon>
        <taxon>Alicyclobacillus</taxon>
    </lineage>
</organism>
<dbReference type="SMART" id="SM00895">
    <property type="entry name" value="FCD"/>
    <property type="match status" value="1"/>
</dbReference>
<accession>A0A1M6M0C8</accession>
<keyword evidence="1" id="KW-0805">Transcription regulation</keyword>
<dbReference type="InterPro" id="IPR008920">
    <property type="entry name" value="TF_FadR/GntR_C"/>
</dbReference>
<protein>
    <submittedName>
        <fullName evidence="5">DNA-binding transcriptional regulator, GntR family</fullName>
    </submittedName>
</protein>
<dbReference type="OrthoDB" id="9781630at2"/>
<dbReference type="SMART" id="SM00345">
    <property type="entry name" value="HTH_GNTR"/>
    <property type="match status" value="1"/>
</dbReference>
<evidence type="ECO:0000256" key="2">
    <source>
        <dbReference type="ARBA" id="ARBA00023125"/>
    </source>
</evidence>
<dbReference type="InterPro" id="IPR036390">
    <property type="entry name" value="WH_DNA-bd_sf"/>
</dbReference>
<reference evidence="6" key="1">
    <citation type="submission" date="2016-11" db="EMBL/GenBank/DDBJ databases">
        <authorList>
            <person name="Varghese N."/>
            <person name="Submissions S."/>
        </authorList>
    </citation>
    <scope>NUCLEOTIDE SEQUENCE [LARGE SCALE GENOMIC DNA]</scope>
    <source>
        <strain evidence="6">USBA-503</strain>
    </source>
</reference>
<gene>
    <name evidence="5" type="ORF">SAMN05443507_103134</name>
</gene>
<feature type="domain" description="HTH gntR-type" evidence="4">
    <location>
        <begin position="14"/>
        <end position="81"/>
    </location>
</feature>
<dbReference type="AlphaFoldDB" id="A0A1M6M0C8"/>
<dbReference type="Pfam" id="PF07729">
    <property type="entry name" value="FCD"/>
    <property type="match status" value="1"/>
</dbReference>
<dbReference type="SUPFAM" id="SSF48008">
    <property type="entry name" value="GntR ligand-binding domain-like"/>
    <property type="match status" value="1"/>
</dbReference>
<dbReference type="Pfam" id="PF00392">
    <property type="entry name" value="GntR"/>
    <property type="match status" value="1"/>
</dbReference>
<dbReference type="PANTHER" id="PTHR43537">
    <property type="entry name" value="TRANSCRIPTIONAL REGULATOR, GNTR FAMILY"/>
    <property type="match status" value="1"/>
</dbReference>
<dbReference type="SUPFAM" id="SSF46785">
    <property type="entry name" value="Winged helix' DNA-binding domain"/>
    <property type="match status" value="1"/>
</dbReference>
<dbReference type="Proteomes" id="UP000184016">
    <property type="component" value="Unassembled WGS sequence"/>
</dbReference>
<dbReference type="RefSeq" id="WP_072873041.1">
    <property type="nucleotide sequence ID" value="NZ_FRAF01000003.1"/>
</dbReference>
<dbReference type="PROSITE" id="PS50949">
    <property type="entry name" value="HTH_GNTR"/>
    <property type="match status" value="1"/>
</dbReference>
<dbReference type="STRING" id="1830138.SAMN05443507_103134"/>